<comment type="caution">
    <text evidence="1">The sequence shown here is derived from an EMBL/GenBank/DDBJ whole genome shotgun (WGS) entry which is preliminary data.</text>
</comment>
<proteinExistence type="predicted"/>
<organism evidence="1 2">
    <name type="scientific">Methylobacterium aquaticum</name>
    <dbReference type="NCBI Taxonomy" id="270351"/>
    <lineage>
        <taxon>Bacteria</taxon>
        <taxon>Pseudomonadati</taxon>
        <taxon>Pseudomonadota</taxon>
        <taxon>Alphaproteobacteria</taxon>
        <taxon>Hyphomicrobiales</taxon>
        <taxon>Methylobacteriaceae</taxon>
        <taxon>Methylobacterium</taxon>
    </lineage>
</organism>
<evidence type="ECO:0000313" key="2">
    <source>
        <dbReference type="Proteomes" id="UP000035929"/>
    </source>
</evidence>
<accession>A0A0J6V113</accession>
<dbReference type="EMBL" id="LABX01000135">
    <property type="protein sequence ID" value="KMO32491.1"/>
    <property type="molecule type" value="Genomic_DNA"/>
</dbReference>
<evidence type="ECO:0000313" key="1">
    <source>
        <dbReference type="EMBL" id="KMO32491.1"/>
    </source>
</evidence>
<dbReference type="AlphaFoldDB" id="A0A0J6V113"/>
<protein>
    <recommendedName>
        <fullName evidence="3">Phage related protein</fullName>
    </recommendedName>
</protein>
<gene>
    <name evidence="1" type="ORF">VP06_17555</name>
</gene>
<dbReference type="Proteomes" id="UP000035929">
    <property type="component" value="Unassembled WGS sequence"/>
</dbReference>
<dbReference type="OrthoDB" id="7858662at2"/>
<dbReference type="PATRIC" id="fig|270351.6.peg.1086"/>
<evidence type="ECO:0008006" key="3">
    <source>
        <dbReference type="Google" id="ProtNLM"/>
    </source>
</evidence>
<dbReference type="RefSeq" id="WP_048465059.1">
    <property type="nucleotide sequence ID" value="NZ_LABX01000135.1"/>
</dbReference>
<name>A0A0J6V113_9HYPH</name>
<sequence length="101" mass="11211">MSKPDFSRHMEEDARLVMLKELASQTNYTLNETILHSVIEAFGHNRSRDWLRTQLRKMEELGAVKLTTAGSVLIAAISPAGIDHVLRRSVIEGIARPSAGV</sequence>
<reference evidence="1 2" key="1">
    <citation type="submission" date="2015-03" db="EMBL/GenBank/DDBJ databases">
        <title>Genome sequencing of Methylobacterium aquaticum DSM16371 type strain.</title>
        <authorList>
            <person name="Chaudhry V."/>
            <person name="Patil P.B."/>
        </authorList>
    </citation>
    <scope>NUCLEOTIDE SEQUENCE [LARGE SCALE GENOMIC DNA]</scope>
    <source>
        <strain evidence="1 2">DSM 16371</strain>
    </source>
</reference>